<dbReference type="RefSeq" id="WP_320425389.1">
    <property type="nucleotide sequence ID" value="NZ_JAXCLA010000008.1"/>
</dbReference>
<keyword evidence="3 6" id="KW-0975">Bacterial flagellum</keyword>
<sequence length="245" mass="25485">MDALIYTVMSGAERAMRAQQVHANNLANLETGGFRANLEMAGTQAVKGYGYAARHMSELQADAVSAKPGVQTTTGRDLDVAIQGDGLFAVEDPNGDGGEAYTRSGNFTTDADGRLLLGGRAVMGDGGAVTLPPEHTAVVVGADGSISVQVPGQTDMQVVDKLKLVKPSMSEMTKNAAGLLVSRDGGTLSADASVQVKGGHLEGSNVSAVEEMVATMSLNRDFEVQMKLLNKADSMADAGNRLIRE</sequence>
<dbReference type="Pfam" id="PF00460">
    <property type="entry name" value="Flg_bb_rod"/>
    <property type="match status" value="1"/>
</dbReference>
<organism evidence="10 11">
    <name type="scientific">Roseateles agri</name>
    <dbReference type="NCBI Taxonomy" id="3098619"/>
    <lineage>
        <taxon>Bacteria</taxon>
        <taxon>Pseudomonadati</taxon>
        <taxon>Pseudomonadota</taxon>
        <taxon>Betaproteobacteria</taxon>
        <taxon>Burkholderiales</taxon>
        <taxon>Sphaerotilaceae</taxon>
        <taxon>Roseateles</taxon>
    </lineage>
</organism>
<evidence type="ECO:0000313" key="10">
    <source>
        <dbReference type="EMBL" id="MDY0747419.1"/>
    </source>
</evidence>
<dbReference type="PANTHER" id="PTHR30435">
    <property type="entry name" value="FLAGELLAR PROTEIN"/>
    <property type="match status" value="1"/>
</dbReference>
<evidence type="ECO:0000259" key="9">
    <source>
        <dbReference type="Pfam" id="PF22692"/>
    </source>
</evidence>
<evidence type="ECO:0000256" key="2">
    <source>
        <dbReference type="ARBA" id="ARBA00009677"/>
    </source>
</evidence>
<dbReference type="EMBL" id="JAXCLA010000008">
    <property type="protein sequence ID" value="MDY0747419.1"/>
    <property type="molecule type" value="Genomic_DNA"/>
</dbReference>
<evidence type="ECO:0000313" key="11">
    <source>
        <dbReference type="Proteomes" id="UP001285263"/>
    </source>
</evidence>
<keyword evidence="10" id="KW-0969">Cilium</keyword>
<dbReference type="NCBIfam" id="TIGR03506">
    <property type="entry name" value="FlgEFG_subfam"/>
    <property type="match status" value="1"/>
</dbReference>
<dbReference type="PANTHER" id="PTHR30435:SF18">
    <property type="entry name" value="FLAGELLAR BASAL-BODY ROD PROTEIN FLGF"/>
    <property type="match status" value="1"/>
</dbReference>
<feature type="domain" description="Flagellar basal body rod protein N-terminal" evidence="7">
    <location>
        <begin position="5"/>
        <end position="35"/>
    </location>
</feature>
<dbReference type="Proteomes" id="UP001285263">
    <property type="component" value="Unassembled WGS sequence"/>
</dbReference>
<keyword evidence="10" id="KW-0966">Cell projection</keyword>
<comment type="similarity">
    <text evidence="2 6">Belongs to the flagella basal body rod proteins family.</text>
</comment>
<evidence type="ECO:0000256" key="6">
    <source>
        <dbReference type="RuleBase" id="RU362116"/>
    </source>
</evidence>
<evidence type="ECO:0000256" key="1">
    <source>
        <dbReference type="ARBA" id="ARBA00004117"/>
    </source>
</evidence>
<dbReference type="Pfam" id="PF06429">
    <property type="entry name" value="Flg_bbr_C"/>
    <property type="match status" value="1"/>
</dbReference>
<keyword evidence="10" id="KW-0282">Flagellum</keyword>
<dbReference type="NCBIfam" id="NF009280">
    <property type="entry name" value="PRK12640.1"/>
    <property type="match status" value="1"/>
</dbReference>
<reference evidence="10 11" key="1">
    <citation type="submission" date="2023-11" db="EMBL/GenBank/DDBJ databases">
        <title>Paucibacter sp. nov., isolated from fresh soil in Korea.</title>
        <authorList>
            <person name="Le N.T.T."/>
        </authorList>
    </citation>
    <scope>NUCLEOTIDE SEQUENCE [LARGE SCALE GENOMIC DNA]</scope>
    <source>
        <strain evidence="10 11">R3-3</strain>
    </source>
</reference>
<evidence type="ECO:0000259" key="7">
    <source>
        <dbReference type="Pfam" id="PF00460"/>
    </source>
</evidence>
<gene>
    <name evidence="10" type="primary">flgF</name>
    <name evidence="10" type="ORF">SNE35_23145</name>
</gene>
<evidence type="ECO:0000256" key="5">
    <source>
        <dbReference type="ARBA" id="ARBA00040228"/>
    </source>
</evidence>
<protein>
    <recommendedName>
        <fullName evidence="5 6">Flagellar basal-body rod protein FlgF</fullName>
    </recommendedName>
</protein>
<evidence type="ECO:0000256" key="4">
    <source>
        <dbReference type="ARBA" id="ARBA00038560"/>
    </source>
</evidence>
<dbReference type="InterPro" id="IPR053967">
    <property type="entry name" value="LlgE_F_G-like_D1"/>
</dbReference>
<comment type="subcellular location">
    <subcellularLocation>
        <location evidence="1 6">Bacterial flagellum basal body</location>
    </subcellularLocation>
</comment>
<feature type="domain" description="Flagellar hook protein FlgE/F/G-like D1" evidence="9">
    <location>
        <begin position="81"/>
        <end position="148"/>
    </location>
</feature>
<dbReference type="Pfam" id="PF22692">
    <property type="entry name" value="LlgE_F_G_D1"/>
    <property type="match status" value="1"/>
</dbReference>
<name>A0ABU5DQ69_9BURK</name>
<dbReference type="InterPro" id="IPR010930">
    <property type="entry name" value="Flg_bb/hook_C_dom"/>
</dbReference>
<dbReference type="SUPFAM" id="SSF117143">
    <property type="entry name" value="Flagellar hook protein flgE"/>
    <property type="match status" value="1"/>
</dbReference>
<comment type="subunit">
    <text evidence="4 6">The basal body constitutes a major portion of the flagellar organelle and consists of five rings (E,L,P,S, and M) mounted on a central rod. The rod consists of about 26 subunits of FlgG in the distal portion, and FlgB, FlgC and FlgF are thought to build up the proximal portion of the rod with about 6 subunits each.</text>
</comment>
<evidence type="ECO:0000256" key="3">
    <source>
        <dbReference type="ARBA" id="ARBA00023143"/>
    </source>
</evidence>
<dbReference type="InterPro" id="IPR001444">
    <property type="entry name" value="Flag_bb_rod_N"/>
</dbReference>
<dbReference type="InterPro" id="IPR020013">
    <property type="entry name" value="Flagellar_FlgE/F/G"/>
</dbReference>
<accession>A0ABU5DQ69</accession>
<evidence type="ECO:0000259" key="8">
    <source>
        <dbReference type="Pfam" id="PF06429"/>
    </source>
</evidence>
<proteinExistence type="inferred from homology"/>
<comment type="caution">
    <text evidence="10">The sequence shown here is derived from an EMBL/GenBank/DDBJ whole genome shotgun (WGS) entry which is preliminary data.</text>
</comment>
<keyword evidence="11" id="KW-1185">Reference proteome</keyword>
<dbReference type="InterPro" id="IPR037925">
    <property type="entry name" value="FlgE/F/G-like"/>
</dbReference>
<feature type="domain" description="Flagellar basal-body/hook protein C-terminal" evidence="8">
    <location>
        <begin position="198"/>
        <end position="242"/>
    </location>
</feature>